<evidence type="ECO:0000256" key="1">
    <source>
        <dbReference type="SAM" id="MobiDB-lite"/>
    </source>
</evidence>
<dbReference type="InterPro" id="IPR007739">
    <property type="entry name" value="RgpF"/>
</dbReference>
<sequence>MRRLSRTIVGLSKSRATRPSPKTIRLYDKILDRAYYLSTHPDVAAEGIDPLRHFSENGAREGRSPHPLFDPVWYASIHSEAADDPLGHFLSDRGGDPHPLFDARWYRDTYRDVVGSNRDAFIHYIEHGAREGRDPHPLFDTAWYVARHPEARRAPLVHYLSGRGTWPHPLFDDVWYREAHAKSVASGINPLAQYVAGGWREHNPNPFFHLYWYFDSVPELAGGASNPLIHYARTGEAAGLRPHPLFDPDWYREQVAGADLRGEPLASPLADFLHRGGPAGLSSHRLIDPAWYYDVNSDVAEENVPAARHYLVHGWIEGRNPHPLFDIHHYRRTNQDVAAAGLEPLTHYVANGYREGRSPHPLFDPRHYALHSPDVIEAGRDPLVHYLTYGAAEGRDPNLFFDSAWYTRQHESRLDNGTINPLLHYLSAGARESRDPSPLVDREFYLAHHQDVLHAGVDPLQHYVTGGHAEGRLPRPPDRWSEVCAVTDIPCEIRRDPPPLADRDVCFFVTYTPDGRVHDHTLAYLAALKAEGLTVVVIVATDGLSRPLPEALESLDGLLVRINHGWDFAAWAAAIATFPDVWKARSLILTNDSIYGPVDRADFAQVIERVRTSEADLVGLTDSYQARPHLMSYFIGLTRTGLAAPAIRRHWADVRSIRDKLEVIKAYEMTPLAHWKAEDVAVEVLFPTADDVPLAVNPTLVRWRELLARGFPFLKVQLLRDTLEQADPTGWETVLDGNPALRGAIERHLAVVAPKAMIAPKLVPAPGPEVDAGAQPEDEPEAATAPAMKPQPTLRPVPAPRRRFKRNTAARTFYGATQSMRPREATDLALEVPFAYGPDARGGPVAVVMHVFYPEMMPELLARIAHIPVRADLYVSTDTSEKQAAIAASAADYANGTVEVRVFPNIGRDIAPTIIGFQDVFARYDIFLHIHSKKSPHDPRFAPWRDYLLDNLLGSPEVVASVLRLLAEEDVGLVFSQHFGEVRPLLNWGYDFDLAKDLLARAGITLRKDYVLDFPSSSFFWARSAAVKPLLDIGLDWGDFPAEAGQIDGTLAHAIERSLLYFAESAGFRWTKVARVGTGTDETLVPVPTEADVAPGLVRVYRPLLGNPLRPYQQRHLFPEVTPVATRSDPSPRPRLNLVLPTLHPKHIFGGITTALRTFEGLAAALGDGFDRRIICGYVPIDLETMAGMPDYRLVSLGSPYDAFPRTIVDVYDIDGGELPIRAGDIFMPTAWWTASGSELFQAAQGRYHGRELPVLYLIQDHEPGFYGWSSNFSMSRATYAHPDKTIALINSEELANYMLRHYALTDASIVRYAANQKIRNALSVKKRERIILVYGRPSTPRNCFETLCAGLSLWQQAEPTVAAEWRIVSAGEDYDPARAGGVYNLEVCGKLTLEDYADVLSRASVGISLMVSPHPSYPPLEMAHAGLRTITNAYECKDLSARSPNLTSLDILTPDALADALSRIVREAEAEIGRVRPFCEIAPLPCPLPDYDPAALAERLRGLVEAPGKA</sequence>
<feature type="region of interest" description="Disordered" evidence="1">
    <location>
        <begin position="764"/>
        <end position="799"/>
    </location>
</feature>
<dbReference type="Gene3D" id="3.40.50.11090">
    <property type="match status" value="1"/>
</dbReference>
<comment type="caution">
    <text evidence="4">The sequence shown here is derived from an EMBL/GenBank/DDBJ whole genome shotgun (WGS) entry which is preliminary data.</text>
</comment>
<evidence type="ECO:0000259" key="3">
    <source>
        <dbReference type="Pfam" id="PF22772"/>
    </source>
</evidence>
<dbReference type="RefSeq" id="WP_238224175.1">
    <property type="nucleotide sequence ID" value="NZ_BPQD01000007.1"/>
</dbReference>
<dbReference type="Pfam" id="PF21374">
    <property type="entry name" value="WsaF_N"/>
    <property type="match status" value="1"/>
</dbReference>
<gene>
    <name evidence="4" type="ORF">QWZ12_03150</name>
</gene>
<protein>
    <submittedName>
        <fullName evidence="4">Rhamnan synthesis F family protein</fullName>
    </submittedName>
</protein>
<evidence type="ECO:0000313" key="4">
    <source>
        <dbReference type="EMBL" id="MDN3589605.1"/>
    </source>
</evidence>
<name>A0ABT8BEA3_9HYPH</name>
<feature type="domain" description="WsaF C-terminal" evidence="3">
    <location>
        <begin position="1330"/>
        <end position="1462"/>
    </location>
</feature>
<keyword evidence="5" id="KW-1185">Reference proteome</keyword>
<organism evidence="4 5">
    <name type="scientific">Methylobacterium adhaesivum</name>
    <dbReference type="NCBI Taxonomy" id="333297"/>
    <lineage>
        <taxon>Bacteria</taxon>
        <taxon>Pseudomonadati</taxon>
        <taxon>Pseudomonadota</taxon>
        <taxon>Alphaproteobacteria</taxon>
        <taxon>Hyphomicrobiales</taxon>
        <taxon>Methylobacteriaceae</taxon>
        <taxon>Methylobacterium</taxon>
    </lineage>
</organism>
<dbReference type="SUPFAM" id="SSF53756">
    <property type="entry name" value="UDP-Glycosyltransferase/glycogen phosphorylase"/>
    <property type="match status" value="1"/>
</dbReference>
<evidence type="ECO:0000313" key="5">
    <source>
        <dbReference type="Proteomes" id="UP001224644"/>
    </source>
</evidence>
<dbReference type="Pfam" id="PF22772">
    <property type="entry name" value="WsaF_C"/>
    <property type="match status" value="1"/>
</dbReference>
<dbReference type="InterPro" id="IPR055050">
    <property type="entry name" value="WsaF_C"/>
</dbReference>
<dbReference type="Proteomes" id="UP001224644">
    <property type="component" value="Unassembled WGS sequence"/>
</dbReference>
<accession>A0ABT8BEA3</accession>
<dbReference type="EMBL" id="JAUFPX010000002">
    <property type="protein sequence ID" value="MDN3589605.1"/>
    <property type="molecule type" value="Genomic_DNA"/>
</dbReference>
<reference evidence="5" key="1">
    <citation type="journal article" date="2019" name="Int. J. Syst. Evol. Microbiol.">
        <title>The Global Catalogue of Microorganisms (GCM) 10K type strain sequencing project: providing services to taxonomists for standard genome sequencing and annotation.</title>
        <authorList>
            <consortium name="The Broad Institute Genomics Platform"/>
            <consortium name="The Broad Institute Genome Sequencing Center for Infectious Disease"/>
            <person name="Wu L."/>
            <person name="Ma J."/>
        </authorList>
    </citation>
    <scope>NUCLEOTIDE SEQUENCE [LARGE SCALE GENOMIC DNA]</scope>
    <source>
        <strain evidence="5">CECT 7069</strain>
    </source>
</reference>
<dbReference type="Gene3D" id="3.40.50.2000">
    <property type="entry name" value="Glycogen Phosphorylase B"/>
    <property type="match status" value="1"/>
</dbReference>
<proteinExistence type="predicted"/>
<feature type="domain" description="WsaF N-terminal" evidence="2">
    <location>
        <begin position="1135"/>
        <end position="1293"/>
    </location>
</feature>
<dbReference type="Pfam" id="PF05045">
    <property type="entry name" value="RgpF"/>
    <property type="match status" value="2"/>
</dbReference>
<dbReference type="InterPro" id="IPR048510">
    <property type="entry name" value="WsaF_N"/>
</dbReference>
<evidence type="ECO:0000259" key="2">
    <source>
        <dbReference type="Pfam" id="PF21374"/>
    </source>
</evidence>